<dbReference type="STRING" id="1802040.A3C28_03125"/>
<evidence type="ECO:0008006" key="3">
    <source>
        <dbReference type="Google" id="ProtNLM"/>
    </source>
</evidence>
<evidence type="ECO:0000313" key="1">
    <source>
        <dbReference type="EMBL" id="OGK28618.1"/>
    </source>
</evidence>
<organism evidence="1 2">
    <name type="scientific">Candidatus Roizmanbacteria bacterium RIFCSPHIGHO2_02_FULL_39_9</name>
    <dbReference type="NCBI Taxonomy" id="1802040"/>
    <lineage>
        <taxon>Bacteria</taxon>
        <taxon>Candidatus Roizmaniibacteriota</taxon>
    </lineage>
</organism>
<gene>
    <name evidence="1" type="ORF">A3C28_03125</name>
</gene>
<comment type="caution">
    <text evidence="1">The sequence shown here is derived from an EMBL/GenBank/DDBJ whole genome shotgun (WGS) entry which is preliminary data.</text>
</comment>
<dbReference type="EMBL" id="MFZP01000001">
    <property type="protein sequence ID" value="OGK28618.1"/>
    <property type="molecule type" value="Genomic_DNA"/>
</dbReference>
<evidence type="ECO:0000313" key="2">
    <source>
        <dbReference type="Proteomes" id="UP000178597"/>
    </source>
</evidence>
<dbReference type="SUPFAM" id="SSF53335">
    <property type="entry name" value="S-adenosyl-L-methionine-dependent methyltransferases"/>
    <property type="match status" value="1"/>
</dbReference>
<dbReference type="AlphaFoldDB" id="A0A1F7HBP0"/>
<name>A0A1F7HBP0_9BACT</name>
<protein>
    <recommendedName>
        <fullName evidence="3">Methyltransferase domain-containing protein</fullName>
    </recommendedName>
</protein>
<reference evidence="1 2" key="1">
    <citation type="journal article" date="2016" name="Nat. Commun.">
        <title>Thousands of microbial genomes shed light on interconnected biogeochemical processes in an aquifer system.</title>
        <authorList>
            <person name="Anantharaman K."/>
            <person name="Brown C.T."/>
            <person name="Hug L.A."/>
            <person name="Sharon I."/>
            <person name="Castelle C.J."/>
            <person name="Probst A.J."/>
            <person name="Thomas B.C."/>
            <person name="Singh A."/>
            <person name="Wilkins M.J."/>
            <person name="Karaoz U."/>
            <person name="Brodie E.L."/>
            <person name="Williams K.H."/>
            <person name="Hubbard S.S."/>
            <person name="Banfield J.F."/>
        </authorList>
    </citation>
    <scope>NUCLEOTIDE SEQUENCE [LARGE SCALE GENOMIC DNA]</scope>
</reference>
<dbReference type="Proteomes" id="UP000178597">
    <property type="component" value="Unassembled WGS sequence"/>
</dbReference>
<sequence>MEKPRWYRFFGTRVPFANLHLNNICGNWVPELNGSNTHEFPDSPAIHWLPLKKDISRITGLTNLFRGSRRMPVICDVGCGTGLLSLLLAQTNMANVIGIDPDKSLVIGDGINHSNPHAISQKGRYLHPNLILHSGYVEDLPLYLDTPPEVVISSFMPYEADVTDSIVSLGPEMIVYITEGTEEPDYLERFKPKPGYNEVMVWNGPSSQDVLYFYAYINSLCGRKPSIPKIPEPRDRQVCIHVTDDALTLFSKKVRELDVLDEGLNHYPWESNSLEEAIGSDRYEILRTNSQTELAQLALNKLLTVDPILLTLNRSKLVYSQPMALVPG</sequence>
<proteinExistence type="predicted"/>
<dbReference type="InterPro" id="IPR029063">
    <property type="entry name" value="SAM-dependent_MTases_sf"/>
</dbReference>
<accession>A0A1F7HBP0</accession>
<dbReference type="Gene3D" id="3.40.50.150">
    <property type="entry name" value="Vaccinia Virus protein VP39"/>
    <property type="match status" value="1"/>
</dbReference>
<dbReference type="CDD" id="cd02440">
    <property type="entry name" value="AdoMet_MTases"/>
    <property type="match status" value="1"/>
</dbReference>